<keyword evidence="9" id="KW-1185">Reference proteome</keyword>
<name>A0A437R124_9GAMM</name>
<evidence type="ECO:0000256" key="1">
    <source>
        <dbReference type="ARBA" id="ARBA00004442"/>
    </source>
</evidence>
<evidence type="ECO:0000313" key="8">
    <source>
        <dbReference type="EMBL" id="RVU40437.1"/>
    </source>
</evidence>
<dbReference type="GO" id="GO:0009279">
    <property type="term" value="C:cell outer membrane"/>
    <property type="evidence" value="ECO:0007669"/>
    <property type="project" value="UniProtKB-SubCell"/>
</dbReference>
<dbReference type="PROSITE" id="PS51123">
    <property type="entry name" value="OMPA_2"/>
    <property type="match status" value="1"/>
</dbReference>
<dbReference type="AlphaFoldDB" id="A0A437R124"/>
<proteinExistence type="predicted"/>
<dbReference type="PROSITE" id="PS51257">
    <property type="entry name" value="PROKAR_LIPOPROTEIN"/>
    <property type="match status" value="1"/>
</dbReference>
<accession>A0A437R124</accession>
<keyword evidence="6" id="KW-0732">Signal</keyword>
<feature type="compositionally biased region" description="Basic and acidic residues" evidence="5">
    <location>
        <begin position="119"/>
        <end position="128"/>
    </location>
</feature>
<evidence type="ECO:0000256" key="2">
    <source>
        <dbReference type="ARBA" id="ARBA00023136"/>
    </source>
</evidence>
<evidence type="ECO:0000256" key="4">
    <source>
        <dbReference type="PROSITE-ProRule" id="PRU00473"/>
    </source>
</evidence>
<dbReference type="PANTHER" id="PTHR30329">
    <property type="entry name" value="STATOR ELEMENT OF FLAGELLAR MOTOR COMPLEX"/>
    <property type="match status" value="1"/>
</dbReference>
<dbReference type="Gene3D" id="3.30.1330.60">
    <property type="entry name" value="OmpA-like domain"/>
    <property type="match status" value="1"/>
</dbReference>
<keyword evidence="3" id="KW-0998">Cell outer membrane</keyword>
<dbReference type="PANTHER" id="PTHR30329:SF21">
    <property type="entry name" value="LIPOPROTEIN YIAD-RELATED"/>
    <property type="match status" value="1"/>
</dbReference>
<dbReference type="CDD" id="cd07185">
    <property type="entry name" value="OmpA_C-like"/>
    <property type="match status" value="1"/>
</dbReference>
<comment type="subcellular location">
    <subcellularLocation>
        <location evidence="1">Cell outer membrane</location>
    </subcellularLocation>
</comment>
<dbReference type="InterPro" id="IPR006665">
    <property type="entry name" value="OmpA-like"/>
</dbReference>
<organism evidence="8 9">
    <name type="scientific">Rheinheimera riviphila</name>
    <dbReference type="NCBI Taxonomy" id="1834037"/>
    <lineage>
        <taxon>Bacteria</taxon>
        <taxon>Pseudomonadati</taxon>
        <taxon>Pseudomonadota</taxon>
        <taxon>Gammaproteobacteria</taxon>
        <taxon>Chromatiales</taxon>
        <taxon>Chromatiaceae</taxon>
        <taxon>Rheinheimera</taxon>
    </lineage>
</organism>
<comment type="caution">
    <text evidence="8">The sequence shown here is derived from an EMBL/GenBank/DDBJ whole genome shotgun (WGS) entry which is preliminary data.</text>
</comment>
<reference evidence="8 9" key="1">
    <citation type="submission" date="2019-01" db="EMBL/GenBank/DDBJ databases">
        <authorList>
            <person name="Chen W.-M."/>
        </authorList>
    </citation>
    <scope>NUCLEOTIDE SEQUENCE [LARGE SCALE GENOMIC DNA]</scope>
    <source>
        <strain evidence="8 9">KYPC3</strain>
    </source>
</reference>
<sequence length="330" mass="34836">MNYLKRSAPTAVAAAMSLMLLGACASKPATPEGVINARQQLNKLQASADLAVLAPVAIRQADAAVQEAEKPTKDQALSDHLVFIADRKVNIAWAQAQDKHAQDQRKLLTDARDAARLDSRTREADLARSDASVARNDAERARDEAVAARTAAEQERMAAEQARSGAEQDRLAAEQARNAAALSQQEAESANAKAAALQAQIAALNAKTTERGLVVTLGDVLFDTAQSNLKASSSSHLANLAAFLKSYPERGVIIEGHSDSVGDEDYNFGLSQRRADSVQGYLLGQGIAASRITTAGKGESLPVAGNDNASGRQQNRRGEVIITDAVTASN</sequence>
<protein>
    <submittedName>
        <fullName evidence="8">DUF4398 domain-containing protein</fullName>
    </submittedName>
</protein>
<dbReference type="Pfam" id="PF00691">
    <property type="entry name" value="OmpA"/>
    <property type="match status" value="1"/>
</dbReference>
<feature type="chain" id="PRO_5019120075" evidence="6">
    <location>
        <begin position="26"/>
        <end position="330"/>
    </location>
</feature>
<dbReference type="Proteomes" id="UP000283077">
    <property type="component" value="Unassembled WGS sequence"/>
</dbReference>
<dbReference type="EMBL" id="SACS01000004">
    <property type="protein sequence ID" value="RVU40437.1"/>
    <property type="molecule type" value="Genomic_DNA"/>
</dbReference>
<dbReference type="RefSeq" id="WP_127697981.1">
    <property type="nucleotide sequence ID" value="NZ_SACS01000004.1"/>
</dbReference>
<dbReference type="OrthoDB" id="9782229at2"/>
<dbReference type="InterPro" id="IPR006664">
    <property type="entry name" value="OMP_bac"/>
</dbReference>
<dbReference type="InterPro" id="IPR036737">
    <property type="entry name" value="OmpA-like_sf"/>
</dbReference>
<dbReference type="InterPro" id="IPR050330">
    <property type="entry name" value="Bact_OuterMem_StrucFunc"/>
</dbReference>
<evidence type="ECO:0000256" key="3">
    <source>
        <dbReference type="ARBA" id="ARBA00023237"/>
    </source>
</evidence>
<evidence type="ECO:0000256" key="6">
    <source>
        <dbReference type="SAM" id="SignalP"/>
    </source>
</evidence>
<feature type="signal peptide" evidence="6">
    <location>
        <begin position="1"/>
        <end position="25"/>
    </location>
</feature>
<feature type="compositionally biased region" description="Basic and acidic residues" evidence="5">
    <location>
        <begin position="136"/>
        <end position="158"/>
    </location>
</feature>
<keyword evidence="2 4" id="KW-0472">Membrane</keyword>
<dbReference type="PRINTS" id="PR01021">
    <property type="entry name" value="OMPADOMAIN"/>
</dbReference>
<dbReference type="SUPFAM" id="SSF103088">
    <property type="entry name" value="OmpA-like"/>
    <property type="match status" value="1"/>
</dbReference>
<gene>
    <name evidence="8" type="ORF">EOE67_05140</name>
</gene>
<feature type="domain" description="OmpA-like" evidence="7">
    <location>
        <begin position="209"/>
        <end position="326"/>
    </location>
</feature>
<evidence type="ECO:0000313" key="9">
    <source>
        <dbReference type="Proteomes" id="UP000283077"/>
    </source>
</evidence>
<feature type="region of interest" description="Disordered" evidence="5">
    <location>
        <begin position="119"/>
        <end position="173"/>
    </location>
</feature>
<evidence type="ECO:0000259" key="7">
    <source>
        <dbReference type="PROSITE" id="PS51123"/>
    </source>
</evidence>
<evidence type="ECO:0000256" key="5">
    <source>
        <dbReference type="SAM" id="MobiDB-lite"/>
    </source>
</evidence>